<evidence type="ECO:0000313" key="1">
    <source>
        <dbReference type="EMBL" id="QVI19734.1"/>
    </source>
</evidence>
<sequence length="174" mass="18430">MAGVMIGRIQRLRSLIEHPRTGAAERAAAQRMLDRLLSKSAATSVRPGDRNYGARHAHPGRHASLSRIAEMIADDIALARMATLADGEGDLAVISALLKAPAQLTYTVEAPAQAGILITVGAVPAAWATDADGFDSVALRALVAELTELMNAYNHDGAEVARRFVGRVRIQTVA</sequence>
<proteinExistence type="predicted"/>
<name>A0ABX8CLE3_9NOCA</name>
<dbReference type="Proteomes" id="UP000683310">
    <property type="component" value="Chromosome"/>
</dbReference>
<gene>
    <name evidence="1" type="ORF">KHQ06_25735</name>
</gene>
<organism evidence="1 2">
    <name type="scientific">Nocardia tengchongensis</name>
    <dbReference type="NCBI Taxonomy" id="2055889"/>
    <lineage>
        <taxon>Bacteria</taxon>
        <taxon>Bacillati</taxon>
        <taxon>Actinomycetota</taxon>
        <taxon>Actinomycetes</taxon>
        <taxon>Mycobacteriales</taxon>
        <taxon>Nocardiaceae</taxon>
        <taxon>Nocardia</taxon>
    </lineage>
</organism>
<evidence type="ECO:0000313" key="2">
    <source>
        <dbReference type="Proteomes" id="UP000683310"/>
    </source>
</evidence>
<keyword evidence="2" id="KW-1185">Reference proteome</keyword>
<dbReference type="RefSeq" id="WP_213555766.1">
    <property type="nucleotide sequence ID" value="NZ_JBHZDI010000267.1"/>
</dbReference>
<protein>
    <submittedName>
        <fullName evidence="1">Uncharacterized protein</fullName>
    </submittedName>
</protein>
<dbReference type="EMBL" id="CP074371">
    <property type="protein sequence ID" value="QVI19734.1"/>
    <property type="molecule type" value="Genomic_DNA"/>
</dbReference>
<accession>A0ABX8CLE3</accession>
<reference evidence="1 2" key="1">
    <citation type="submission" date="2021-04" db="EMBL/GenBank/DDBJ databases">
        <title>Nocardia tengchongensis.</title>
        <authorList>
            <person name="Zhuang k."/>
            <person name="Ran Y."/>
            <person name="Li W."/>
        </authorList>
    </citation>
    <scope>NUCLEOTIDE SEQUENCE [LARGE SCALE GENOMIC DNA]</scope>
    <source>
        <strain evidence="1 2">CFH S0057</strain>
    </source>
</reference>